<dbReference type="Proteomes" id="UP001373496">
    <property type="component" value="Unassembled WGS sequence"/>
</dbReference>
<keyword evidence="2" id="KW-1185">Reference proteome</keyword>
<protein>
    <recommendedName>
        <fullName evidence="3">PE family protein</fullName>
    </recommendedName>
</protein>
<name>A0ABU8E3V3_9ACTN</name>
<evidence type="ECO:0000313" key="1">
    <source>
        <dbReference type="EMBL" id="MEI4278313.1"/>
    </source>
</evidence>
<organism evidence="1 2">
    <name type="scientific">Klenkia terrae</name>
    <dbReference type="NCBI Taxonomy" id="1052259"/>
    <lineage>
        <taxon>Bacteria</taxon>
        <taxon>Bacillati</taxon>
        <taxon>Actinomycetota</taxon>
        <taxon>Actinomycetes</taxon>
        <taxon>Geodermatophilales</taxon>
        <taxon>Geodermatophilaceae</taxon>
        <taxon>Klenkia</taxon>
    </lineage>
</organism>
<evidence type="ECO:0008006" key="3">
    <source>
        <dbReference type="Google" id="ProtNLM"/>
    </source>
</evidence>
<gene>
    <name evidence="1" type="ORF">UXQ13_07525</name>
</gene>
<proteinExistence type="predicted"/>
<dbReference type="RefSeq" id="WP_225234166.1">
    <property type="nucleotide sequence ID" value="NZ_JBAPLV010000006.1"/>
</dbReference>
<reference evidence="1 2" key="1">
    <citation type="submission" date="2024-03" db="EMBL/GenBank/DDBJ databases">
        <title>Draft genome sequence of Klenkia terrae.</title>
        <authorList>
            <person name="Duangmal K."/>
            <person name="Chantavorakit T."/>
        </authorList>
    </citation>
    <scope>NUCLEOTIDE SEQUENCE [LARGE SCALE GENOMIC DNA]</scope>
    <source>
        <strain evidence="1 2">JCM 17786</strain>
    </source>
</reference>
<comment type="caution">
    <text evidence="1">The sequence shown here is derived from an EMBL/GenBank/DDBJ whole genome shotgun (WGS) entry which is preliminary data.</text>
</comment>
<sequence>MAYDSVHVDPDAAGAALRSWQAAVQQLERVVQLRAAAIEDAEAARPWGGDNGGPLFADVYRQGAAPSRDAVQTMTGRLDELGVQVAAAIQASLASDEAQAAALAPARARLDAGR</sequence>
<accession>A0ABU8E3V3</accession>
<evidence type="ECO:0000313" key="2">
    <source>
        <dbReference type="Proteomes" id="UP001373496"/>
    </source>
</evidence>
<dbReference type="EMBL" id="JBAPLV010000006">
    <property type="protein sequence ID" value="MEI4278313.1"/>
    <property type="molecule type" value="Genomic_DNA"/>
</dbReference>